<dbReference type="RefSeq" id="WP_139054219.1">
    <property type="nucleotide sequence ID" value="NZ_VDDB01000007.1"/>
</dbReference>
<keyword evidence="2" id="KW-1185">Reference proteome</keyword>
<accession>A0A5C4KZ82</accession>
<organism evidence="1 2">
    <name type="scientific">Pseudomonas jessenii</name>
    <dbReference type="NCBI Taxonomy" id="77298"/>
    <lineage>
        <taxon>Bacteria</taxon>
        <taxon>Pseudomonadati</taxon>
        <taxon>Pseudomonadota</taxon>
        <taxon>Gammaproteobacteria</taxon>
        <taxon>Pseudomonadales</taxon>
        <taxon>Pseudomonadaceae</taxon>
        <taxon>Pseudomonas</taxon>
    </lineage>
</organism>
<dbReference type="AlphaFoldDB" id="A0A5C4KZ82"/>
<sequence length="238" mass="27115">MRLPMSCHECCFSAEPQDIPYPTYVEFRDDSLYEFTCEKGHRNLTILQQQKFELLYQIGAYAILDGYYREAVASFTSSLERFYEFFIKAKLLEEGHTVETLDATWKTVSSQSERQLGAYIFLYTQSFKKAPPLLPSGKVTFRNEVVHKGKIPTRDEALSYGQAVLDIIRPAMEMTATSFPNGVQISTINHIMKSAPNGGAGTSSMPTIVNILSAKERISQKSLIEEIEGLKWWRSKWN</sequence>
<proteinExistence type="predicted"/>
<gene>
    <name evidence="1" type="ORF">FHG55_08805</name>
</gene>
<dbReference type="EMBL" id="VDDB01000007">
    <property type="protein sequence ID" value="TNB97173.1"/>
    <property type="molecule type" value="Genomic_DNA"/>
</dbReference>
<evidence type="ECO:0000313" key="1">
    <source>
        <dbReference type="EMBL" id="TNB97173.1"/>
    </source>
</evidence>
<dbReference type="Proteomes" id="UP000306272">
    <property type="component" value="Unassembled WGS sequence"/>
</dbReference>
<name>A0A5C4KZ82_PSEJE</name>
<evidence type="ECO:0000313" key="2">
    <source>
        <dbReference type="Proteomes" id="UP000306272"/>
    </source>
</evidence>
<protein>
    <submittedName>
        <fullName evidence="1">Uncharacterized protein</fullName>
    </submittedName>
</protein>
<comment type="caution">
    <text evidence="1">The sequence shown here is derived from an EMBL/GenBank/DDBJ whole genome shotgun (WGS) entry which is preliminary data.</text>
</comment>
<reference evidence="1" key="1">
    <citation type="submission" date="2019-06" db="EMBL/GenBank/DDBJ databases">
        <title>Pseudomonas-derived Butenolides : (Bio)synthesis of Styrolides.</title>
        <authorList>
            <person name="Klapper M."/>
            <person name="Chowdhury S."/>
            <person name="Stallforth P."/>
        </authorList>
    </citation>
    <scope>NUCLEOTIDE SEQUENCE [LARGE SCALE GENOMIC DNA]</scope>
    <source>
        <strain evidence="1">EC-S101</strain>
    </source>
</reference>